<evidence type="ECO:0000313" key="3">
    <source>
        <dbReference type="Proteomes" id="UP001432146"/>
    </source>
</evidence>
<keyword evidence="3" id="KW-1185">Reference proteome</keyword>
<reference evidence="2 3" key="1">
    <citation type="submission" date="2024-05" db="EMBL/GenBank/DDBJ databases">
        <title>The nuclear and mitochondrial genome assemblies of Tetragonisca angustula (Apidae: Meliponini), a tiny yet remarkable pollinator in the Neotropics.</title>
        <authorList>
            <person name="Ferrari R."/>
            <person name="Ricardo P.C."/>
            <person name="Dias F.C."/>
            <person name="Araujo N.S."/>
            <person name="Soares D.O."/>
            <person name="Zhou Q.-S."/>
            <person name="Zhu C.-D."/>
            <person name="Coutinho L."/>
            <person name="Airas M.C."/>
            <person name="Batista T.M."/>
        </authorList>
    </citation>
    <scope>NUCLEOTIDE SEQUENCE [LARGE SCALE GENOMIC DNA]</scope>
    <source>
        <strain evidence="2">ASF017062</strain>
        <tissue evidence="2">Abdomen</tissue>
    </source>
</reference>
<accession>A0AAW0ZHT9</accession>
<keyword evidence="1" id="KW-1133">Transmembrane helix</keyword>
<sequence length="116" mass="12927">MKLETIARILPGMPSRPGVTTRFVALLMERQSSSIAMFGGTPSQGLSERGYLVSSPGHPGLERQCRKAFLSYLFHQYFIMFSPGILVCTLDQFIPCLLFGFLNCILAHPKVPYILC</sequence>
<dbReference type="Proteomes" id="UP001432146">
    <property type="component" value="Unassembled WGS sequence"/>
</dbReference>
<name>A0AAW0ZHT9_9HYME</name>
<dbReference type="AlphaFoldDB" id="A0AAW0ZHT9"/>
<feature type="transmembrane region" description="Helical" evidence="1">
    <location>
        <begin position="77"/>
        <end position="102"/>
    </location>
</feature>
<proteinExistence type="predicted"/>
<keyword evidence="1" id="KW-0812">Transmembrane</keyword>
<evidence type="ECO:0000256" key="1">
    <source>
        <dbReference type="SAM" id="Phobius"/>
    </source>
</evidence>
<gene>
    <name evidence="2" type="ORF">QLX08_009337</name>
</gene>
<organism evidence="2 3">
    <name type="scientific">Tetragonisca angustula</name>
    <dbReference type="NCBI Taxonomy" id="166442"/>
    <lineage>
        <taxon>Eukaryota</taxon>
        <taxon>Metazoa</taxon>
        <taxon>Ecdysozoa</taxon>
        <taxon>Arthropoda</taxon>
        <taxon>Hexapoda</taxon>
        <taxon>Insecta</taxon>
        <taxon>Pterygota</taxon>
        <taxon>Neoptera</taxon>
        <taxon>Endopterygota</taxon>
        <taxon>Hymenoptera</taxon>
        <taxon>Apocrita</taxon>
        <taxon>Aculeata</taxon>
        <taxon>Apoidea</taxon>
        <taxon>Anthophila</taxon>
        <taxon>Apidae</taxon>
        <taxon>Tetragonisca</taxon>
    </lineage>
</organism>
<protein>
    <submittedName>
        <fullName evidence="2">Uncharacterized protein</fullName>
    </submittedName>
</protein>
<evidence type="ECO:0000313" key="2">
    <source>
        <dbReference type="EMBL" id="KAK9296723.1"/>
    </source>
</evidence>
<comment type="caution">
    <text evidence="2">The sequence shown here is derived from an EMBL/GenBank/DDBJ whole genome shotgun (WGS) entry which is preliminary data.</text>
</comment>
<keyword evidence="1" id="KW-0472">Membrane</keyword>
<dbReference type="EMBL" id="JAWNGG020000205">
    <property type="protein sequence ID" value="KAK9296723.1"/>
    <property type="molecule type" value="Genomic_DNA"/>
</dbReference>